<feature type="region of interest" description="Disordered" evidence="6">
    <location>
        <begin position="426"/>
        <end position="636"/>
    </location>
</feature>
<accession>A0ABP0PU37</accession>
<name>A0ABP0PU37_9DINO</name>
<reference evidence="7 8" key="1">
    <citation type="submission" date="2024-02" db="EMBL/GenBank/DDBJ databases">
        <authorList>
            <person name="Chen Y."/>
            <person name="Shah S."/>
            <person name="Dougan E. K."/>
            <person name="Thang M."/>
            <person name="Chan C."/>
        </authorList>
    </citation>
    <scope>NUCLEOTIDE SEQUENCE [LARGE SCALE GENOMIC DNA]</scope>
</reference>
<comment type="similarity">
    <text evidence="2">Belongs to the class I fructose-bisphosphate aldolase family.</text>
</comment>
<evidence type="ECO:0000256" key="1">
    <source>
        <dbReference type="ARBA" id="ARBA00004714"/>
    </source>
</evidence>
<dbReference type="Gene3D" id="3.20.20.70">
    <property type="entry name" value="Aldolase class I"/>
    <property type="match status" value="1"/>
</dbReference>
<proteinExistence type="inferred from homology"/>
<evidence type="ECO:0000256" key="3">
    <source>
        <dbReference type="ARBA" id="ARBA00013068"/>
    </source>
</evidence>
<feature type="region of interest" description="Disordered" evidence="6">
    <location>
        <begin position="1"/>
        <end position="32"/>
    </location>
</feature>
<dbReference type="Proteomes" id="UP001642464">
    <property type="component" value="Unassembled WGS sequence"/>
</dbReference>
<feature type="compositionally biased region" description="Basic and acidic residues" evidence="6">
    <location>
        <begin position="432"/>
        <end position="636"/>
    </location>
</feature>
<evidence type="ECO:0000256" key="6">
    <source>
        <dbReference type="SAM" id="MobiDB-lite"/>
    </source>
</evidence>
<dbReference type="InterPro" id="IPR013785">
    <property type="entry name" value="Aldolase_TIM"/>
</dbReference>
<evidence type="ECO:0000256" key="2">
    <source>
        <dbReference type="ARBA" id="ARBA00010387"/>
    </source>
</evidence>
<dbReference type="EC" id="4.1.2.13" evidence="3"/>
<evidence type="ECO:0000313" key="8">
    <source>
        <dbReference type="Proteomes" id="UP001642464"/>
    </source>
</evidence>
<organism evidence="7 8">
    <name type="scientific">Durusdinium trenchii</name>
    <dbReference type="NCBI Taxonomy" id="1381693"/>
    <lineage>
        <taxon>Eukaryota</taxon>
        <taxon>Sar</taxon>
        <taxon>Alveolata</taxon>
        <taxon>Dinophyceae</taxon>
        <taxon>Suessiales</taxon>
        <taxon>Symbiodiniaceae</taxon>
        <taxon>Durusdinium</taxon>
    </lineage>
</organism>
<gene>
    <name evidence="7" type="ORF">SCF082_LOCUS37826</name>
</gene>
<dbReference type="InterPro" id="IPR000741">
    <property type="entry name" value="FBA_I"/>
</dbReference>
<keyword evidence="4" id="KW-0324">Glycolysis</keyword>
<evidence type="ECO:0000313" key="7">
    <source>
        <dbReference type="EMBL" id="CAK9079261.1"/>
    </source>
</evidence>
<comment type="pathway">
    <text evidence="1">Carbohydrate degradation; glycolysis; D-glyceraldehyde 3-phosphate and glycerone phosphate from D-glucose: step 4/4.</text>
</comment>
<protein>
    <recommendedName>
        <fullName evidence="3">fructose-bisphosphate aldolase</fullName>
        <ecNumber evidence="3">4.1.2.13</ecNumber>
    </recommendedName>
</protein>
<dbReference type="NCBIfam" id="NF033379">
    <property type="entry name" value="FrucBisAld_I"/>
    <property type="match status" value="1"/>
</dbReference>
<dbReference type="EMBL" id="CAXAMM010038585">
    <property type="protein sequence ID" value="CAK9079261.1"/>
    <property type="molecule type" value="Genomic_DNA"/>
</dbReference>
<dbReference type="SUPFAM" id="SSF51569">
    <property type="entry name" value="Aldolase"/>
    <property type="match status" value="1"/>
</dbReference>
<dbReference type="PANTHER" id="PTHR11627">
    <property type="entry name" value="FRUCTOSE-BISPHOSPHATE ALDOLASE"/>
    <property type="match status" value="1"/>
</dbReference>
<evidence type="ECO:0000256" key="5">
    <source>
        <dbReference type="ARBA" id="ARBA00023239"/>
    </source>
</evidence>
<keyword evidence="8" id="KW-1185">Reference proteome</keyword>
<sequence>MDAFVASRLPAATTSSTPQHAATAATHLRQSPLRQGGTASLTAGVLLALCSARGAGRPNHPRAARRRAEKVVRHMCHRNCHGGEHLSPERKRELEAICEKIATPGKGITATDEGPGTIGDRFEKVGVENTEEHRRIYRQMLYETPGINNYLSAAILDPETMYQKDDEGVPFPEALEKRGIIPGVKPHLKVYELPGTKDTVMQGLDSLAVRCREYKAAGAKFAKWRSPLQISRFGPTKMAIEANMNDLARYALICQDEGLVPIVEPDIVMKGDHDLETAVAVNVEVQATLYKAMLDHGVYMEGTILKTNLVNPGLSCDHDYSVEEIAVANMMVLRRVMPTAIRGVNFLSGGQSLEGAAARLNALNKVKKRLGRMPWNISFSWSWALQAPLLNICKGQGGKIPLKEMSELYLQELAIASAAAQGTYQEGFPPDVIREDEKKDAEAKKDEPKKEEEKKEEPKKDAEAKKEEPKKEEEKKEEPKKDAEAKKEEPKKEEEKKEEPKKDAEAKKEEPKKEDEKKKEPKKDAEAKKEEPKNEEKKEEPKKDAEAKKDEPKNEEEKKEEPKKDAEAKKDEPKKEEEKKEEPKKDAEAKKEEPKKEEKKEEPKKDAEAKKEEPKKEEKKEEPKKDAETQKEGVPA</sequence>
<comment type="caution">
    <text evidence="7">The sequence shown here is derived from an EMBL/GenBank/DDBJ whole genome shotgun (WGS) entry which is preliminary data.</text>
</comment>
<dbReference type="Pfam" id="PF00274">
    <property type="entry name" value="Glycolytic"/>
    <property type="match status" value="1"/>
</dbReference>
<keyword evidence="5" id="KW-0456">Lyase</keyword>
<evidence type="ECO:0000256" key="4">
    <source>
        <dbReference type="ARBA" id="ARBA00023152"/>
    </source>
</evidence>